<dbReference type="PANTHER" id="PTHR28008:SF1">
    <property type="entry name" value="DOMAIN PROTEIN, PUTATIVE (AFU_ORTHOLOGUE AFUA_3G10980)-RELATED"/>
    <property type="match status" value="1"/>
</dbReference>
<keyword evidence="4" id="KW-1185">Reference proteome</keyword>
<feature type="transmembrane region" description="Helical" evidence="1">
    <location>
        <begin position="21"/>
        <end position="39"/>
    </location>
</feature>
<protein>
    <submittedName>
        <fullName evidence="3">VanZ family protein</fullName>
    </submittedName>
</protein>
<dbReference type="NCBIfam" id="NF037970">
    <property type="entry name" value="vanZ_1"/>
    <property type="match status" value="1"/>
</dbReference>
<gene>
    <name evidence="3" type="ORF">FQ330_03685</name>
</gene>
<feature type="transmembrane region" description="Helical" evidence="1">
    <location>
        <begin position="74"/>
        <end position="92"/>
    </location>
</feature>
<name>A0A5M8QKT1_9MICO</name>
<accession>A0A5M8QKT1</accession>
<comment type="caution">
    <text evidence="3">The sequence shown here is derived from an EMBL/GenBank/DDBJ whole genome shotgun (WGS) entry which is preliminary data.</text>
</comment>
<feature type="domain" description="VanZ-like" evidence="2">
    <location>
        <begin position="59"/>
        <end position="144"/>
    </location>
</feature>
<reference evidence="3 4" key="1">
    <citation type="submission" date="2019-08" db="EMBL/GenBank/DDBJ databases">
        <title>Agrococcus lahaulensis sp. nov., isolated from a cold desert of the Indian Himalayas.</title>
        <authorList>
            <person name="Qu J.H."/>
        </authorList>
    </citation>
    <scope>NUCLEOTIDE SEQUENCE [LARGE SCALE GENOMIC DNA]</scope>
    <source>
        <strain evidence="3 4">NS18</strain>
    </source>
</reference>
<keyword evidence="1" id="KW-1133">Transmembrane helix</keyword>
<proteinExistence type="predicted"/>
<dbReference type="Proteomes" id="UP000323221">
    <property type="component" value="Unassembled WGS sequence"/>
</dbReference>
<sequence>MPSEPRVVVVPRARRAPLRRLGIVGLLLGIPVVLVVTLWPTHFLLRAKPRVVRGIEWLQARDLADWLSWTRLEVLANVAMFVPLALLLVFVLGARRWWIAVALCVALSLGVEVVQHFLPGRVASVRDIVANSIGALLGALLGVVVRAVQRRGALAEAQRRASAG</sequence>
<feature type="transmembrane region" description="Helical" evidence="1">
    <location>
        <begin position="97"/>
        <end position="117"/>
    </location>
</feature>
<dbReference type="AlphaFoldDB" id="A0A5M8QKT1"/>
<evidence type="ECO:0000313" key="3">
    <source>
        <dbReference type="EMBL" id="KAA6434882.1"/>
    </source>
</evidence>
<evidence type="ECO:0000313" key="4">
    <source>
        <dbReference type="Proteomes" id="UP000323221"/>
    </source>
</evidence>
<keyword evidence="1" id="KW-0472">Membrane</keyword>
<keyword evidence="1" id="KW-0812">Transmembrane</keyword>
<dbReference type="EMBL" id="VOIR01000012">
    <property type="protein sequence ID" value="KAA6434882.1"/>
    <property type="molecule type" value="Genomic_DNA"/>
</dbReference>
<organism evidence="3 4">
    <name type="scientific">Agrococcus sediminis</name>
    <dbReference type="NCBI Taxonomy" id="2599924"/>
    <lineage>
        <taxon>Bacteria</taxon>
        <taxon>Bacillati</taxon>
        <taxon>Actinomycetota</taxon>
        <taxon>Actinomycetes</taxon>
        <taxon>Micrococcales</taxon>
        <taxon>Microbacteriaceae</taxon>
        <taxon>Agrococcus</taxon>
    </lineage>
</organism>
<dbReference type="InterPro" id="IPR006976">
    <property type="entry name" value="VanZ-like"/>
</dbReference>
<dbReference type="RefSeq" id="WP_146355386.1">
    <property type="nucleotide sequence ID" value="NZ_VOIR01000012.1"/>
</dbReference>
<dbReference type="OrthoDB" id="3787741at2"/>
<evidence type="ECO:0000259" key="2">
    <source>
        <dbReference type="Pfam" id="PF04892"/>
    </source>
</evidence>
<dbReference type="PANTHER" id="PTHR28008">
    <property type="entry name" value="DOMAIN PROTEIN, PUTATIVE (AFU_ORTHOLOGUE AFUA_3G10980)-RELATED"/>
    <property type="match status" value="1"/>
</dbReference>
<evidence type="ECO:0000256" key="1">
    <source>
        <dbReference type="SAM" id="Phobius"/>
    </source>
</evidence>
<dbReference type="Pfam" id="PF04892">
    <property type="entry name" value="VanZ"/>
    <property type="match status" value="1"/>
</dbReference>
<feature type="transmembrane region" description="Helical" evidence="1">
    <location>
        <begin position="129"/>
        <end position="148"/>
    </location>
</feature>